<dbReference type="PANTHER" id="PTHR42709">
    <property type="entry name" value="ALKALINE PHOSPHATASE LIKE PROTEIN"/>
    <property type="match status" value="1"/>
</dbReference>
<dbReference type="OrthoDB" id="9810270at2"/>
<accession>W8S4F7</accession>
<dbReference type="Pfam" id="PF09335">
    <property type="entry name" value="VTT_dom"/>
    <property type="match status" value="1"/>
</dbReference>
<keyword evidence="1" id="KW-1133">Transmembrane helix</keyword>
<dbReference type="Proteomes" id="UP000019593">
    <property type="component" value="Chromosome"/>
</dbReference>
<evidence type="ECO:0000313" key="4">
    <source>
        <dbReference type="Proteomes" id="UP000019593"/>
    </source>
</evidence>
<protein>
    <recommendedName>
        <fullName evidence="2">VTT domain-containing protein</fullName>
    </recommendedName>
</protein>
<sequence length="148" mass="15842">MVGHHRHSTTIAASIWVGCLLGAALFYGVGLWLFDPVVRPVLEWMGLLEDFNAMSENLEGSGFFWSVFLVSFSPAPMQLATLGAGAVEGSFPLFIAAIAASRGIRYFGLAALAHLFGPRIAELDIPTGRIVLIVLVLGLGAWAVMQLL</sequence>
<feature type="transmembrane region" description="Helical" evidence="1">
    <location>
        <begin position="63"/>
        <end position="86"/>
    </location>
</feature>
<reference evidence="3 4" key="1">
    <citation type="submission" date="2013-03" db="EMBL/GenBank/DDBJ databases">
        <authorList>
            <person name="Fiebig A."/>
            <person name="Goeker M."/>
            <person name="Klenk H.-P.P."/>
        </authorList>
    </citation>
    <scope>NUCLEOTIDE SEQUENCE [LARGE SCALE GENOMIC DNA]</scope>
    <source>
        <strain evidence="4">DSM 19469</strain>
    </source>
</reference>
<dbReference type="InterPro" id="IPR032816">
    <property type="entry name" value="VTT_dom"/>
</dbReference>
<dbReference type="STRING" id="1294273.roselon_02784"/>
<keyword evidence="1" id="KW-0812">Transmembrane</keyword>
<dbReference type="KEGG" id="red:roselon_02784"/>
<feature type="domain" description="VTT" evidence="2">
    <location>
        <begin position="15"/>
        <end position="111"/>
    </location>
</feature>
<dbReference type="PANTHER" id="PTHR42709:SF11">
    <property type="entry name" value="DEDA FAMILY PROTEIN"/>
    <property type="match status" value="1"/>
</dbReference>
<evidence type="ECO:0000259" key="2">
    <source>
        <dbReference type="Pfam" id="PF09335"/>
    </source>
</evidence>
<feature type="transmembrane region" description="Helical" evidence="1">
    <location>
        <begin position="93"/>
        <end position="116"/>
    </location>
</feature>
<dbReference type="EMBL" id="CP004372">
    <property type="protein sequence ID" value="AHM05082.1"/>
    <property type="molecule type" value="Genomic_DNA"/>
</dbReference>
<dbReference type="RefSeq" id="WP_051508417.1">
    <property type="nucleotide sequence ID" value="NZ_CP004372.1"/>
</dbReference>
<feature type="transmembrane region" description="Helical" evidence="1">
    <location>
        <begin position="128"/>
        <end position="145"/>
    </location>
</feature>
<name>W8S4F7_9RHOB</name>
<organism evidence="3 4">
    <name type="scientific">Roseicyclus elongatus DSM 19469</name>
    <dbReference type="NCBI Taxonomy" id="1294273"/>
    <lineage>
        <taxon>Bacteria</taxon>
        <taxon>Pseudomonadati</taxon>
        <taxon>Pseudomonadota</taxon>
        <taxon>Alphaproteobacteria</taxon>
        <taxon>Rhodobacterales</taxon>
        <taxon>Roseobacteraceae</taxon>
        <taxon>Roseicyclus</taxon>
    </lineage>
</organism>
<dbReference type="HOGENOM" id="CLU_098634_1_1_5"/>
<gene>
    <name evidence="3" type="ORF">roselon_02784</name>
</gene>
<dbReference type="PROSITE" id="PS51257">
    <property type="entry name" value="PROKAR_LIPOPROTEIN"/>
    <property type="match status" value="1"/>
</dbReference>
<keyword evidence="1" id="KW-0472">Membrane</keyword>
<proteinExistence type="predicted"/>
<dbReference type="GO" id="GO:0005886">
    <property type="term" value="C:plasma membrane"/>
    <property type="evidence" value="ECO:0007669"/>
    <property type="project" value="TreeGrafter"/>
</dbReference>
<feature type="transmembrane region" description="Helical" evidence="1">
    <location>
        <begin position="12"/>
        <end position="34"/>
    </location>
</feature>
<keyword evidence="4" id="KW-1185">Reference proteome</keyword>
<dbReference type="eggNOG" id="COG1238">
    <property type="taxonomic scope" value="Bacteria"/>
</dbReference>
<dbReference type="AlphaFoldDB" id="W8S4F7"/>
<evidence type="ECO:0000313" key="3">
    <source>
        <dbReference type="EMBL" id="AHM05082.1"/>
    </source>
</evidence>
<evidence type="ECO:0000256" key="1">
    <source>
        <dbReference type="SAM" id="Phobius"/>
    </source>
</evidence>
<dbReference type="InterPro" id="IPR051311">
    <property type="entry name" value="DedA_domain"/>
</dbReference>